<feature type="compositionally biased region" description="Basic and acidic residues" evidence="1">
    <location>
        <begin position="229"/>
        <end position="251"/>
    </location>
</feature>
<sequence length="349" mass="38694">MTHDDSLSTAQTWLSRFHSRHPDEIKEWSGGETINESSTLVGALCSKDPERQIAGHNVEGEKRDQQTHFENELGDIPKAMLNDTPSTSCGSPFGMVEVRFPKHRRMAPLATVPETPEEDLDAGVHSKPLEDQDLERFGTTTMDWRSRSRIPTVSIRELEPDVSPTNADPGHFCTMIESMSPEVEEILCQYADPSRKSSSSTLGVPKEAGDCGSPDRQIEIDAVMWSPGQHDDDPWQKPTHSDEKPAHGPFETGHDELVIVGAGVQILEDSTIGGAYGVPVTKASVEVARRDSGIKFTLTCVEDGYEDAEVLFDDDFLYEEEMMDPDYFRKKDGCVKPTSRPALIRISTC</sequence>
<dbReference type="EMBL" id="MNUE01000016">
    <property type="protein sequence ID" value="OJD35660.1"/>
    <property type="molecule type" value="Genomic_DNA"/>
</dbReference>
<reference evidence="2 3" key="1">
    <citation type="submission" date="2016-10" db="EMBL/GenBank/DDBJ databases">
        <title>Proteomics and genomics reveal pathogen-plant mechanisms compatible with a hemibiotrophic lifestyle of Diplodia corticola.</title>
        <authorList>
            <person name="Fernandes I."/>
            <person name="De Jonge R."/>
            <person name="Van De Peer Y."/>
            <person name="Devreese B."/>
            <person name="Alves A."/>
            <person name="Esteves A.C."/>
        </authorList>
    </citation>
    <scope>NUCLEOTIDE SEQUENCE [LARGE SCALE GENOMIC DNA]</scope>
    <source>
        <strain evidence="2 3">CBS 112549</strain>
    </source>
</reference>
<feature type="region of interest" description="Disordered" evidence="1">
    <location>
        <begin position="194"/>
        <end position="251"/>
    </location>
</feature>
<proteinExistence type="predicted"/>
<keyword evidence="3" id="KW-1185">Reference proteome</keyword>
<dbReference type="AlphaFoldDB" id="A0A1J9S6V8"/>
<organism evidence="2 3">
    <name type="scientific">Diplodia corticola</name>
    <dbReference type="NCBI Taxonomy" id="236234"/>
    <lineage>
        <taxon>Eukaryota</taxon>
        <taxon>Fungi</taxon>
        <taxon>Dikarya</taxon>
        <taxon>Ascomycota</taxon>
        <taxon>Pezizomycotina</taxon>
        <taxon>Dothideomycetes</taxon>
        <taxon>Dothideomycetes incertae sedis</taxon>
        <taxon>Botryosphaeriales</taxon>
        <taxon>Botryosphaeriaceae</taxon>
        <taxon>Diplodia</taxon>
    </lineage>
</organism>
<protein>
    <submittedName>
        <fullName evidence="2">Phosphoglucosamine mutase</fullName>
    </submittedName>
</protein>
<name>A0A1J9S6V8_9PEZI</name>
<dbReference type="RefSeq" id="XP_020131920.1">
    <property type="nucleotide sequence ID" value="XM_020271416.1"/>
</dbReference>
<dbReference type="OrthoDB" id="10434833at2759"/>
<evidence type="ECO:0000256" key="1">
    <source>
        <dbReference type="SAM" id="MobiDB-lite"/>
    </source>
</evidence>
<comment type="caution">
    <text evidence="2">The sequence shown here is derived from an EMBL/GenBank/DDBJ whole genome shotgun (WGS) entry which is preliminary data.</text>
</comment>
<evidence type="ECO:0000313" key="2">
    <source>
        <dbReference type="EMBL" id="OJD35660.1"/>
    </source>
</evidence>
<evidence type="ECO:0000313" key="3">
    <source>
        <dbReference type="Proteomes" id="UP000183809"/>
    </source>
</evidence>
<accession>A0A1J9S6V8</accession>
<gene>
    <name evidence="2" type="ORF">BKCO1_16000145</name>
</gene>
<dbReference type="Proteomes" id="UP000183809">
    <property type="component" value="Unassembled WGS sequence"/>
</dbReference>
<dbReference type="GeneID" id="31011675"/>